<dbReference type="RefSeq" id="YP_009609843.1">
    <property type="nucleotide sequence ID" value="NC_041997.1"/>
</dbReference>
<proteinExistence type="predicted"/>
<dbReference type="EMBL" id="KY979132">
    <property type="protein sequence ID" value="ASD50524.1"/>
    <property type="molecule type" value="Genomic_DNA"/>
</dbReference>
<name>A0A218M3A1_9CAUD</name>
<protein>
    <submittedName>
        <fullName evidence="1">Uncharacterized protein</fullName>
    </submittedName>
</protein>
<dbReference type="KEGG" id="vg:40085928"/>
<dbReference type="Proteomes" id="UP000224101">
    <property type="component" value="Segment"/>
</dbReference>
<evidence type="ECO:0000313" key="2">
    <source>
        <dbReference type="Proteomes" id="UP000224101"/>
    </source>
</evidence>
<reference evidence="1 2" key="1">
    <citation type="submission" date="2017-08" db="EMBL/GenBank/DDBJ databases">
        <title>Characterization and complete genome sequence of novel bacteriophage infecting the causal agent of bacterial fruit blotch, Acidovorax citrulli.</title>
        <authorList>
            <person name="Midani A.R."/>
            <person name="Park S.-H."/>
            <person name="Choi T.-J."/>
        </authorList>
    </citation>
    <scope>NUCLEOTIDE SEQUENCE [LARGE SCALE GENOMIC DNA]</scope>
</reference>
<dbReference type="GeneID" id="40085928"/>
<evidence type="ECO:0000313" key="1">
    <source>
        <dbReference type="EMBL" id="ASD50524.1"/>
    </source>
</evidence>
<sequence length="239" mass="25904">MNLETQPAGTKIRIGALVSAGDIRPAAFDCTYHVDGSPEETAAVLQTISDYQGKLWIVNGLDTGQLKDNQESGFRRYFRYPYLGSMGECLASELRLACWERLQALGAQNAAITVTVQPVVPSDDEVVVAALGEIAVFKIAYEFGEGFKETCETCVQGRTLLRHGQDWFNGSVHLNHSQDGTIFFGCHIVSPETAKCIGNPIHSAISGDTIQTHAKHCFTEANAGALEMASVTQVFFIGT</sequence>
<accession>A0A218M3A1</accession>
<organism evidence="1 2">
    <name type="scientific">Acidovorax phage ACP17</name>
    <dbReference type="NCBI Taxonomy" id="2010329"/>
    <lineage>
        <taxon>Viruses</taxon>
        <taxon>Duplodnaviria</taxon>
        <taxon>Heunggongvirae</taxon>
        <taxon>Uroviricota</taxon>
        <taxon>Caudoviricetes</taxon>
        <taxon>Busanvirus</taxon>
        <taxon>Busanvirus ACP17</taxon>
    </lineage>
</organism>
<keyword evidence="2" id="KW-1185">Reference proteome</keyword>